<name>A0A4R3UQ39_9BURK</name>
<reference evidence="1 2" key="1">
    <citation type="submission" date="2019-03" db="EMBL/GenBank/DDBJ databases">
        <title>Genomic Encyclopedia of Type Strains, Phase IV (KMG-IV): sequencing the most valuable type-strain genomes for metagenomic binning, comparative biology and taxonomic classification.</title>
        <authorList>
            <person name="Goeker M."/>
        </authorList>
    </citation>
    <scope>NUCLEOTIDE SEQUENCE [LARGE SCALE GENOMIC DNA]</scope>
    <source>
        <strain evidence="1 2">DSM 100048</strain>
    </source>
</reference>
<protein>
    <submittedName>
        <fullName evidence="1">P27 family predicted phage terminase small subunit</fullName>
    </submittedName>
</protein>
<comment type="caution">
    <text evidence="1">The sequence shown here is derived from an EMBL/GenBank/DDBJ whole genome shotgun (WGS) entry which is preliminary data.</text>
</comment>
<dbReference type="AlphaFoldDB" id="A0A4R3UQ39"/>
<organism evidence="1 2">
    <name type="scientific">Paracandidimonas soli</name>
    <dbReference type="NCBI Taxonomy" id="1917182"/>
    <lineage>
        <taxon>Bacteria</taxon>
        <taxon>Pseudomonadati</taxon>
        <taxon>Pseudomonadota</taxon>
        <taxon>Betaproteobacteria</taxon>
        <taxon>Burkholderiales</taxon>
        <taxon>Alcaligenaceae</taxon>
        <taxon>Paracandidimonas</taxon>
    </lineage>
</organism>
<sequence>MPSVVHLVRGNPSKKDLGADVGGIDWSQVHDAPVCPAHLTEYAREEWDRLAPDLFMIGLINKLDQGELAVYCQAYGDWRHAREMMADLQQRHSDQMQRLQMDGRPSAGFVDVTPSGYKQISVWMQIANRAEERMRSAGSAFGLNPSSRSRITLPAGSGQGQLFPGDERDVANRYFS</sequence>
<evidence type="ECO:0000313" key="1">
    <source>
        <dbReference type="EMBL" id="TCU93936.1"/>
    </source>
</evidence>
<proteinExistence type="predicted"/>
<keyword evidence="2" id="KW-1185">Reference proteome</keyword>
<dbReference type="EMBL" id="SMBX01000010">
    <property type="protein sequence ID" value="TCU93936.1"/>
    <property type="molecule type" value="Genomic_DNA"/>
</dbReference>
<evidence type="ECO:0000313" key="2">
    <source>
        <dbReference type="Proteomes" id="UP000294692"/>
    </source>
</evidence>
<dbReference type="NCBIfam" id="TIGR01558">
    <property type="entry name" value="sm_term_P27"/>
    <property type="match status" value="1"/>
</dbReference>
<gene>
    <name evidence="1" type="ORF">EV686_110104</name>
</gene>
<accession>A0A4R3UQ39</accession>
<dbReference type="Proteomes" id="UP000294692">
    <property type="component" value="Unassembled WGS sequence"/>
</dbReference>
<dbReference type="Pfam" id="PF05119">
    <property type="entry name" value="Terminase_4"/>
    <property type="match status" value="1"/>
</dbReference>
<dbReference type="InterPro" id="IPR006448">
    <property type="entry name" value="Phage_term_ssu_P27"/>
</dbReference>